<evidence type="ECO:0000313" key="2">
    <source>
        <dbReference type="EMBL" id="CDM69340.1"/>
    </source>
</evidence>
<organism evidence="2 3">
    <name type="scientific">Clostridium bornimense</name>
    <dbReference type="NCBI Taxonomy" id="1216932"/>
    <lineage>
        <taxon>Bacteria</taxon>
        <taxon>Bacillati</taxon>
        <taxon>Bacillota</taxon>
        <taxon>Clostridia</taxon>
        <taxon>Eubacteriales</taxon>
        <taxon>Clostridiaceae</taxon>
        <taxon>Clostridium</taxon>
    </lineage>
</organism>
<dbReference type="HOGENOM" id="CLU_411448_0_0_9"/>
<dbReference type="KEGG" id="clt:CM240_2197"/>
<evidence type="ECO:0000313" key="3">
    <source>
        <dbReference type="Proteomes" id="UP000019426"/>
    </source>
</evidence>
<evidence type="ECO:0000259" key="1">
    <source>
        <dbReference type="Pfam" id="PF07495"/>
    </source>
</evidence>
<dbReference type="eggNOG" id="COG0860">
    <property type="taxonomic scope" value="Bacteria"/>
</dbReference>
<sequence length="669" mass="78420">MNKIEVILEKDNIDYENSPVNIIVKNNEDEELLYKFLCGHGGKWTTIKEYGKESCCIWSPKVSGEYTIMVYGKSPSSSKSFDYCCRAEYITKDLSKVVRIKDISLNRDKVIIDEPLAITVDCTGEEILYRFLKVKDGEETLLKDYSSENYLNLIPKDVGDIKIVVQVKNKGSISMYDSEESIEFYVWRREAVKIQNLMFITKDLIVDEEMIIDVDVQYSEKKNVLYKCIKIDEENKLEVIQEFSSKNVISFKESKAGKYKLLVAVKDMYSGNEYDDRAIINYEVKNYKTVRIESFIADVISPKAVESDINFRVICEGGKSLTYNYKIFKDGYEYETGFIKEDTYRWKPTEIGEYKIRVYVKDQSYSGEYEDYKEMEFVIEEHEKREAKILDILKTGGKEIKVGNYIQYKVMSDNNKGNLFAYRVLCNNEVIFEKPYRNDTIFRYSPEKVGRYSVEIMVKNKFSDNEYDAHDFCYFDAYLFVPCKIDKIISYCNETPVPGDKIVFETIVFNSKEAVIKYDIRINGFLVEESEYTSNKKFSITPKCGGIYNIDVYSKNENSNERFESKKSVYFKVRDVSPVYNVEVQCDVEEKRVNCPITFNASCEGGKSVNYQFYIDEGGEWKLVQEYCRKSYYTFIPFKRGQYRLMVLCRSANEVKAYEDYRIIEFEVK</sequence>
<keyword evidence="3" id="KW-1185">Reference proteome</keyword>
<proteinExistence type="predicted"/>
<dbReference type="AlphaFoldDB" id="W6SHZ9"/>
<feature type="domain" description="Two component regulator three Y" evidence="1">
    <location>
        <begin position="218"/>
        <end position="285"/>
    </location>
</feature>
<accession>W6SHZ9</accession>
<protein>
    <submittedName>
        <fullName evidence="2">Two component regulator three Y motif protein</fullName>
    </submittedName>
</protein>
<dbReference type="RefSeq" id="WP_044039070.1">
    <property type="nucleotide sequence ID" value="NZ_HG917868.1"/>
</dbReference>
<reference evidence="2 3" key="1">
    <citation type="submission" date="2013-11" db="EMBL/GenBank/DDBJ databases">
        <title>Complete genome sequence of Clostridum sp. M2/40.</title>
        <authorList>
            <person name="Wibberg D."/>
            <person name="Puehler A."/>
            <person name="Schlueter A."/>
        </authorList>
    </citation>
    <scope>NUCLEOTIDE SEQUENCE [LARGE SCALE GENOMIC DNA]</scope>
    <source>
        <strain evidence="3">M2/40</strain>
    </source>
</reference>
<dbReference type="Proteomes" id="UP000019426">
    <property type="component" value="Chromosome M2/40_rep1"/>
</dbReference>
<feature type="domain" description="Two component regulator three Y" evidence="1">
    <location>
        <begin position="512"/>
        <end position="573"/>
    </location>
</feature>
<dbReference type="InterPro" id="IPR011123">
    <property type="entry name" value="Y_Y_Y"/>
</dbReference>
<feature type="domain" description="Two component regulator three Y" evidence="1">
    <location>
        <begin position="605"/>
        <end position="669"/>
    </location>
</feature>
<feature type="domain" description="Two component regulator three Y" evidence="1">
    <location>
        <begin position="28"/>
        <end position="88"/>
    </location>
</feature>
<name>W6SHZ9_9CLOT</name>
<dbReference type="EMBL" id="HG917868">
    <property type="protein sequence ID" value="CDM69340.1"/>
    <property type="molecule type" value="Genomic_DNA"/>
</dbReference>
<dbReference type="Pfam" id="PF07495">
    <property type="entry name" value="Y_Y_Y"/>
    <property type="match status" value="4"/>
</dbReference>
<dbReference type="STRING" id="1216932.CM240_2197"/>
<gene>
    <name evidence="2" type="ORF">CM240_2197</name>
</gene>
<dbReference type="PATRIC" id="fig|1216932.3.peg.2181"/>